<evidence type="ECO:0000259" key="11">
    <source>
        <dbReference type="Pfam" id="PF14840"/>
    </source>
</evidence>
<evidence type="ECO:0000313" key="13">
    <source>
        <dbReference type="Proteomes" id="UP000535589"/>
    </source>
</evidence>
<dbReference type="Gene3D" id="1.10.8.60">
    <property type="match status" value="1"/>
</dbReference>
<keyword evidence="5" id="KW-0235">DNA replication</keyword>
<keyword evidence="13" id="KW-1185">Reference proteome</keyword>
<proteinExistence type="inferred from homology"/>
<accession>A0A7X8TTA7</accession>
<dbReference type="InterPro" id="IPR027417">
    <property type="entry name" value="P-loop_NTPase"/>
</dbReference>
<evidence type="ECO:0000256" key="7">
    <source>
        <dbReference type="ARBA" id="ARBA00034754"/>
    </source>
</evidence>
<name>A0A7X8TTA7_9VIBR</name>
<dbReference type="GO" id="GO:0006261">
    <property type="term" value="P:DNA-templated DNA replication"/>
    <property type="evidence" value="ECO:0007669"/>
    <property type="project" value="TreeGrafter"/>
</dbReference>
<dbReference type="EC" id="2.7.7.7" evidence="1 9"/>
<feature type="domain" description="DNA polymerase III delta N-terminal" evidence="10">
    <location>
        <begin position="20"/>
        <end position="138"/>
    </location>
</feature>
<dbReference type="Pfam" id="PF06144">
    <property type="entry name" value="DNA_pol3_delta"/>
    <property type="match status" value="1"/>
</dbReference>
<evidence type="ECO:0000313" key="12">
    <source>
        <dbReference type="EMBL" id="NLS14177.1"/>
    </source>
</evidence>
<evidence type="ECO:0000256" key="5">
    <source>
        <dbReference type="ARBA" id="ARBA00022705"/>
    </source>
</evidence>
<evidence type="ECO:0000256" key="1">
    <source>
        <dbReference type="ARBA" id="ARBA00012417"/>
    </source>
</evidence>
<dbReference type="GO" id="GO:0003677">
    <property type="term" value="F:DNA binding"/>
    <property type="evidence" value="ECO:0007669"/>
    <property type="project" value="InterPro"/>
</dbReference>
<evidence type="ECO:0000256" key="6">
    <source>
        <dbReference type="ARBA" id="ARBA00022932"/>
    </source>
</evidence>
<evidence type="ECO:0000256" key="3">
    <source>
        <dbReference type="ARBA" id="ARBA00022679"/>
    </source>
</evidence>
<dbReference type="InterPro" id="IPR010372">
    <property type="entry name" value="DNA_pol3_delta_N"/>
</dbReference>
<dbReference type="InterPro" id="IPR008921">
    <property type="entry name" value="DNA_pol3_clamp-load_cplx_C"/>
</dbReference>
<dbReference type="Proteomes" id="UP000535589">
    <property type="component" value="Unassembled WGS sequence"/>
</dbReference>
<dbReference type="AlphaFoldDB" id="A0A7X8TTA7"/>
<evidence type="ECO:0000256" key="8">
    <source>
        <dbReference type="ARBA" id="ARBA00049244"/>
    </source>
</evidence>
<dbReference type="Gene3D" id="1.20.272.10">
    <property type="match status" value="1"/>
</dbReference>
<comment type="caution">
    <text evidence="12">The sequence shown here is derived from an EMBL/GenBank/DDBJ whole genome shotgun (WGS) entry which is preliminary data.</text>
</comment>
<gene>
    <name evidence="12" type="primary">holA</name>
    <name evidence="12" type="ORF">HGP28_14895</name>
</gene>
<dbReference type="SUPFAM" id="SSF48019">
    <property type="entry name" value="post-AAA+ oligomerization domain-like"/>
    <property type="match status" value="1"/>
</dbReference>
<dbReference type="SUPFAM" id="SSF52540">
    <property type="entry name" value="P-loop containing nucleoside triphosphate hydrolases"/>
    <property type="match status" value="1"/>
</dbReference>
<dbReference type="NCBIfam" id="TIGR01128">
    <property type="entry name" value="holA"/>
    <property type="match status" value="1"/>
</dbReference>
<dbReference type="GO" id="GO:0003887">
    <property type="term" value="F:DNA-directed DNA polymerase activity"/>
    <property type="evidence" value="ECO:0007669"/>
    <property type="project" value="UniProtKB-UniRule"/>
</dbReference>
<dbReference type="GO" id="GO:0009360">
    <property type="term" value="C:DNA polymerase III complex"/>
    <property type="evidence" value="ECO:0007669"/>
    <property type="project" value="UniProtKB-UniRule"/>
</dbReference>
<dbReference type="PANTHER" id="PTHR34388:SF1">
    <property type="entry name" value="DNA POLYMERASE III SUBUNIT DELTA"/>
    <property type="match status" value="1"/>
</dbReference>
<evidence type="ECO:0000256" key="2">
    <source>
        <dbReference type="ARBA" id="ARBA00017703"/>
    </source>
</evidence>
<dbReference type="EMBL" id="JABAIK010000016">
    <property type="protein sequence ID" value="NLS14177.1"/>
    <property type="molecule type" value="Genomic_DNA"/>
</dbReference>
<dbReference type="PANTHER" id="PTHR34388">
    <property type="entry name" value="DNA POLYMERASE III SUBUNIT DELTA"/>
    <property type="match status" value="1"/>
</dbReference>
<comment type="catalytic activity">
    <reaction evidence="8">
        <text>DNA(n) + a 2'-deoxyribonucleoside 5'-triphosphate = DNA(n+1) + diphosphate</text>
        <dbReference type="Rhea" id="RHEA:22508"/>
        <dbReference type="Rhea" id="RHEA-COMP:17339"/>
        <dbReference type="Rhea" id="RHEA-COMP:17340"/>
        <dbReference type="ChEBI" id="CHEBI:33019"/>
        <dbReference type="ChEBI" id="CHEBI:61560"/>
        <dbReference type="ChEBI" id="CHEBI:173112"/>
        <dbReference type="EC" id="2.7.7.7"/>
    </reaction>
</comment>
<comment type="similarity">
    <text evidence="7">Belongs to the DNA polymerase HolA subunit family.</text>
</comment>
<feature type="domain" description="DNA polymerase III subunit delta C-terminal" evidence="11">
    <location>
        <begin position="214"/>
        <end position="332"/>
    </location>
</feature>
<dbReference type="RefSeq" id="WP_168837271.1">
    <property type="nucleotide sequence ID" value="NZ_JABAIK010000016.1"/>
</dbReference>
<evidence type="ECO:0000256" key="4">
    <source>
        <dbReference type="ARBA" id="ARBA00022695"/>
    </source>
</evidence>
<protein>
    <recommendedName>
        <fullName evidence="2 9">DNA polymerase III subunit delta</fullName>
        <ecNumber evidence="1 9">2.7.7.7</ecNumber>
    </recommendedName>
</protein>
<dbReference type="InterPro" id="IPR032780">
    <property type="entry name" value="DNA_pol3_delt_C"/>
</dbReference>
<keyword evidence="4 12" id="KW-0548">Nucleotidyltransferase</keyword>
<keyword evidence="3 12" id="KW-0808">Transferase</keyword>
<organism evidence="12 13">
    <name type="scientific">Vibrio agarilyticus</name>
    <dbReference type="NCBI Taxonomy" id="2726741"/>
    <lineage>
        <taxon>Bacteria</taxon>
        <taxon>Pseudomonadati</taxon>
        <taxon>Pseudomonadota</taxon>
        <taxon>Gammaproteobacteria</taxon>
        <taxon>Vibrionales</taxon>
        <taxon>Vibrionaceae</taxon>
        <taxon>Vibrio</taxon>
    </lineage>
</organism>
<sequence length="338" mass="38886">MRVFAERLHEQLAKGLRPLYLVFGNELLLLQESRDAIASAAKQQGFDERHRFTVDTQFDWQAVWDCTQALSLFSTRQLIEIELPDATFNANITQALTELPSRLNPDVLVVLIGQKLTKAQENTKWFKALNQDGLWVSCLTPDLARLPQFVQQRCTQLGLKPDRETLQMLAQWHEGNLLALSQSLEKLALLYPDGELTLLRVENALSRHNHFTAFHWIDALLAGKASRAERILRQLNAEGVEAVILLRTIQKELKQLMAMQRESQQMPLPQVYEKYRVWQNKRPLYHAALTRLPLKKLQRLTRLLAQAEVVAKTDYEQSVWPLVHQLSIEMCIPDIALG</sequence>
<reference evidence="12 13" key="1">
    <citation type="submission" date="2020-04" db="EMBL/GenBank/DDBJ databases">
        <title>Vibrio sp. SM6, a novel species isolated from seawater.</title>
        <authorList>
            <person name="Wang X."/>
        </authorList>
    </citation>
    <scope>NUCLEOTIDE SEQUENCE [LARGE SCALE GENOMIC DNA]</scope>
    <source>
        <strain evidence="12 13">SM6</strain>
    </source>
</reference>
<dbReference type="InterPro" id="IPR005790">
    <property type="entry name" value="DNA_polIII_delta"/>
</dbReference>
<dbReference type="Gene3D" id="3.40.50.300">
    <property type="entry name" value="P-loop containing nucleotide triphosphate hydrolases"/>
    <property type="match status" value="1"/>
</dbReference>
<dbReference type="Pfam" id="PF14840">
    <property type="entry name" value="DNA_pol3_delt_C"/>
    <property type="match status" value="1"/>
</dbReference>
<dbReference type="CDD" id="cd18138">
    <property type="entry name" value="HLD_clamp_pol_III_delta"/>
    <property type="match status" value="1"/>
</dbReference>
<evidence type="ECO:0000256" key="9">
    <source>
        <dbReference type="NCBIfam" id="TIGR01128"/>
    </source>
</evidence>
<evidence type="ECO:0000259" key="10">
    <source>
        <dbReference type="Pfam" id="PF06144"/>
    </source>
</evidence>
<keyword evidence="6" id="KW-0239">DNA-directed DNA polymerase</keyword>